<evidence type="ECO:0000313" key="2">
    <source>
        <dbReference type="Proteomes" id="UP001732700"/>
    </source>
</evidence>
<protein>
    <submittedName>
        <fullName evidence="1">Uncharacterized protein</fullName>
    </submittedName>
</protein>
<dbReference type="EnsemblPlants" id="AVESA.00010b.r2.2AG0251830.1">
    <property type="protein sequence ID" value="AVESA.00010b.r2.2AG0251830.1.CDS"/>
    <property type="gene ID" value="AVESA.00010b.r2.2AG0251830"/>
</dbReference>
<keyword evidence="2" id="KW-1185">Reference proteome</keyword>
<name>A0ACD5UIB1_AVESA</name>
<sequence length="217" mass="23182">MAMRAWRRSAARATSRPASVCLWLALIAATLALAQAKKPSADLSKVTHKVFFDIEIDGKPAGRVVMGLFGNAVPKTAENFRALCTGEKGVGKSGKPLHYKGSSFHRIIPSFMIQGGDFTHGNGMGGESIYGTKFADENFKLKHTGPGYLSMANAGKNTNGSQFFITTVTTSWLDGKHVVFGKVISGMDVVYKVEAEGKQDGTPRSKVVVADSGELPL</sequence>
<reference evidence="1" key="2">
    <citation type="submission" date="2025-09" db="UniProtKB">
        <authorList>
            <consortium name="EnsemblPlants"/>
        </authorList>
    </citation>
    <scope>IDENTIFICATION</scope>
</reference>
<evidence type="ECO:0000313" key="1">
    <source>
        <dbReference type="EnsemblPlants" id="AVESA.00010b.r2.2AG0251830.1.CDS"/>
    </source>
</evidence>
<organism evidence="1 2">
    <name type="scientific">Avena sativa</name>
    <name type="common">Oat</name>
    <dbReference type="NCBI Taxonomy" id="4498"/>
    <lineage>
        <taxon>Eukaryota</taxon>
        <taxon>Viridiplantae</taxon>
        <taxon>Streptophyta</taxon>
        <taxon>Embryophyta</taxon>
        <taxon>Tracheophyta</taxon>
        <taxon>Spermatophyta</taxon>
        <taxon>Magnoliopsida</taxon>
        <taxon>Liliopsida</taxon>
        <taxon>Poales</taxon>
        <taxon>Poaceae</taxon>
        <taxon>BOP clade</taxon>
        <taxon>Pooideae</taxon>
        <taxon>Poodae</taxon>
        <taxon>Poeae</taxon>
        <taxon>Poeae Chloroplast Group 1 (Aveneae type)</taxon>
        <taxon>Aveninae</taxon>
        <taxon>Avena</taxon>
    </lineage>
</organism>
<reference evidence="1" key="1">
    <citation type="submission" date="2021-05" db="EMBL/GenBank/DDBJ databases">
        <authorList>
            <person name="Scholz U."/>
            <person name="Mascher M."/>
            <person name="Fiebig A."/>
        </authorList>
    </citation>
    <scope>NUCLEOTIDE SEQUENCE [LARGE SCALE GENOMIC DNA]</scope>
</reference>
<proteinExistence type="predicted"/>
<accession>A0ACD5UIB1</accession>
<dbReference type="Proteomes" id="UP001732700">
    <property type="component" value="Chromosome 2A"/>
</dbReference>